<dbReference type="RefSeq" id="XP_016733257.1">
    <property type="nucleotide sequence ID" value="XM_016877768.2"/>
</dbReference>
<accession>A0A1U8N2D9</accession>
<evidence type="ECO:0000259" key="4">
    <source>
        <dbReference type="Pfam" id="PF14389"/>
    </source>
</evidence>
<feature type="region of interest" description="Disordered" evidence="2">
    <location>
        <begin position="67"/>
        <end position="89"/>
    </location>
</feature>
<feature type="compositionally biased region" description="Basic and acidic residues" evidence="2">
    <location>
        <begin position="78"/>
        <end position="87"/>
    </location>
</feature>
<dbReference type="Pfam" id="PF14389">
    <property type="entry name" value="Lzipper-MIP1"/>
    <property type="match status" value="1"/>
</dbReference>
<sequence length="609" mass="68165">MMLCLKPEALDEDHHPQSPNSNTINGNGDCNGGNNGGFILPISWGSSINRYLQWKSGKVWSKSFSAGDDSCNSCSELEDGKSHERSGQETNQQMCNYKYQLEQEDLYLILMQHATTWVIQVKKLQQQLQEETDLHLALASAVEHCGSPSSSSPGKLPDKAQELLDSIAVLEITVAKLEQEFVSLQCQISQERNERLLAEYHLKHLPFPSTSLFDSSLAYLTEPIARLCNEEEAEQNTDYMHLPEAFIDNNYIVDNLWHHPNRLSEEMVLRMRDIFIFLADSSKLSSSSSSSSVSPASPHCPLANFLASSSDSTVVTSFVSSPSGGGAYDPYGVSDKVDWTFSIGTYSKAIEVSWLSVGKKELEYAAMALKRFRLLVEQLLRVDPSQMSSNERLAFWVNLYNALIMHAYLAYGVPRNDIKLFSLMQKAAYTIGGLSVSAADIECTVLKMNPATYRPQIAAVFALQKFKASAELQKYTIDHPEPLLHFALSCGLHSSPAVRIFRPENMNESLKRSMQDYIQASVGISNKGKLLVPKLLHCFAKGMVEDSVLPDWICQFLSPQQASMVKNCLSRNKWRILGARVFSIIPFDSRFRFLFLLDDKSSQLSKSKV</sequence>
<keyword evidence="5" id="KW-1185">Reference proteome</keyword>
<dbReference type="Proteomes" id="UP000818029">
    <property type="component" value="Chromosome D07"/>
</dbReference>
<reference evidence="6" key="2">
    <citation type="submission" date="2025-08" db="UniProtKB">
        <authorList>
            <consortium name="RefSeq"/>
        </authorList>
    </citation>
    <scope>IDENTIFICATION</scope>
</reference>
<dbReference type="PaxDb" id="3635-A0A1U8N2D9"/>
<dbReference type="PANTHER" id="PTHR23054:SF61">
    <property type="entry name" value="OS02G0153000 PROTEIN"/>
    <property type="match status" value="1"/>
</dbReference>
<organism evidence="5 6">
    <name type="scientific">Gossypium hirsutum</name>
    <name type="common">Upland cotton</name>
    <name type="synonym">Gossypium mexicanum</name>
    <dbReference type="NCBI Taxonomy" id="3635"/>
    <lineage>
        <taxon>Eukaryota</taxon>
        <taxon>Viridiplantae</taxon>
        <taxon>Streptophyta</taxon>
        <taxon>Embryophyta</taxon>
        <taxon>Tracheophyta</taxon>
        <taxon>Spermatophyta</taxon>
        <taxon>Magnoliopsida</taxon>
        <taxon>eudicotyledons</taxon>
        <taxon>Gunneridae</taxon>
        <taxon>Pentapetalae</taxon>
        <taxon>rosids</taxon>
        <taxon>malvids</taxon>
        <taxon>Malvales</taxon>
        <taxon>Malvaceae</taxon>
        <taxon>Malvoideae</taxon>
        <taxon>Gossypium</taxon>
    </lineage>
</organism>
<dbReference type="Pfam" id="PF04784">
    <property type="entry name" value="DUF547"/>
    <property type="match status" value="1"/>
</dbReference>
<dbReference type="InterPro" id="IPR025757">
    <property type="entry name" value="MIP1_Leuzipper"/>
</dbReference>
<dbReference type="KEGG" id="ghi:107943954"/>
<evidence type="ECO:0000256" key="1">
    <source>
        <dbReference type="SAM" id="Coils"/>
    </source>
</evidence>
<feature type="coiled-coil region" evidence="1">
    <location>
        <begin position="160"/>
        <end position="194"/>
    </location>
</feature>
<dbReference type="AlphaFoldDB" id="A0A1U8N2D9"/>
<gene>
    <name evidence="6" type="primary">LOC107943954</name>
</gene>
<dbReference type="InterPro" id="IPR006869">
    <property type="entry name" value="DUF547"/>
</dbReference>
<reference evidence="5" key="1">
    <citation type="journal article" date="2020" name="Nat. Genet.">
        <title>Genomic diversifications of five Gossypium allopolyploid species and their impact on cotton improvement.</title>
        <authorList>
            <person name="Chen Z.J."/>
            <person name="Sreedasyam A."/>
            <person name="Ando A."/>
            <person name="Song Q."/>
            <person name="De Santiago L.M."/>
            <person name="Hulse-Kemp A.M."/>
            <person name="Ding M."/>
            <person name="Ye W."/>
            <person name="Kirkbride R.C."/>
            <person name="Jenkins J."/>
            <person name="Plott C."/>
            <person name="Lovell J."/>
            <person name="Lin Y.M."/>
            <person name="Vaughn R."/>
            <person name="Liu B."/>
            <person name="Simpson S."/>
            <person name="Scheffler B.E."/>
            <person name="Wen L."/>
            <person name="Saski C.A."/>
            <person name="Grover C.E."/>
            <person name="Hu G."/>
            <person name="Conover J.L."/>
            <person name="Carlson J.W."/>
            <person name="Shu S."/>
            <person name="Boston L.B."/>
            <person name="Williams M."/>
            <person name="Peterson D.G."/>
            <person name="McGee K."/>
            <person name="Jones D.C."/>
            <person name="Wendel J.F."/>
            <person name="Stelly D.M."/>
            <person name="Grimwood J."/>
            <person name="Schmutz J."/>
        </authorList>
    </citation>
    <scope>NUCLEOTIDE SEQUENCE [LARGE SCALE GENOMIC DNA]</scope>
    <source>
        <strain evidence="5">cv. TM-1</strain>
    </source>
</reference>
<protein>
    <submittedName>
        <fullName evidence="6">Uncharacterized protein isoform X1</fullName>
    </submittedName>
</protein>
<feature type="region of interest" description="Disordered" evidence="2">
    <location>
        <begin position="8"/>
        <end position="28"/>
    </location>
</feature>
<proteinExistence type="predicted"/>
<name>A0A1U8N2D9_GOSHI</name>
<evidence type="ECO:0000259" key="3">
    <source>
        <dbReference type="Pfam" id="PF04784"/>
    </source>
</evidence>
<evidence type="ECO:0000256" key="2">
    <source>
        <dbReference type="SAM" id="MobiDB-lite"/>
    </source>
</evidence>
<dbReference type="GeneID" id="107943954"/>
<evidence type="ECO:0000313" key="6">
    <source>
        <dbReference type="RefSeq" id="XP_016733257.1"/>
    </source>
</evidence>
<dbReference type="OrthoDB" id="418495at2759"/>
<dbReference type="PANTHER" id="PTHR23054">
    <property type="entry name" value="TERNARY COMPLEX FACTOR MIP1, LEUCINE-ZIPPER-RELATED"/>
    <property type="match status" value="1"/>
</dbReference>
<evidence type="ECO:0000313" key="5">
    <source>
        <dbReference type="Proteomes" id="UP000818029"/>
    </source>
</evidence>
<feature type="domain" description="Ternary complex factor MIP1 leucine-zipper" evidence="4">
    <location>
        <begin position="121"/>
        <end position="191"/>
    </location>
</feature>
<feature type="domain" description="DUF547" evidence="3">
    <location>
        <begin position="385"/>
        <end position="518"/>
    </location>
</feature>
<keyword evidence="1" id="KW-0175">Coiled coil</keyword>